<dbReference type="RefSeq" id="WP_161086995.1">
    <property type="nucleotide sequence ID" value="NZ_WWCX01000103.1"/>
</dbReference>
<dbReference type="Pfam" id="PF04542">
    <property type="entry name" value="Sigma70_r2"/>
    <property type="match status" value="1"/>
</dbReference>
<dbReference type="GO" id="GO:0003677">
    <property type="term" value="F:DNA binding"/>
    <property type="evidence" value="ECO:0007669"/>
    <property type="project" value="UniProtKB-KW"/>
</dbReference>
<dbReference type="PANTHER" id="PTHR43133:SF8">
    <property type="entry name" value="RNA POLYMERASE SIGMA FACTOR HI_1459-RELATED"/>
    <property type="match status" value="1"/>
</dbReference>
<evidence type="ECO:0000256" key="2">
    <source>
        <dbReference type="ARBA" id="ARBA00023015"/>
    </source>
</evidence>
<dbReference type="InterPro" id="IPR013325">
    <property type="entry name" value="RNA_pol_sigma_r2"/>
</dbReference>
<accession>A0A845H0A2</accession>
<dbReference type="InterPro" id="IPR013324">
    <property type="entry name" value="RNA_pol_sigma_r3/r4-like"/>
</dbReference>
<dbReference type="PANTHER" id="PTHR43133">
    <property type="entry name" value="RNA POLYMERASE ECF-TYPE SIGMA FACTO"/>
    <property type="match status" value="1"/>
</dbReference>
<keyword evidence="5" id="KW-0804">Transcription</keyword>
<dbReference type="SUPFAM" id="SSF88946">
    <property type="entry name" value="Sigma2 domain of RNA polymerase sigma factors"/>
    <property type="match status" value="1"/>
</dbReference>
<feature type="domain" description="RNA polymerase sigma-70 region 2" evidence="6">
    <location>
        <begin position="25"/>
        <end position="60"/>
    </location>
</feature>
<evidence type="ECO:0000256" key="3">
    <source>
        <dbReference type="ARBA" id="ARBA00023082"/>
    </source>
</evidence>
<keyword evidence="3" id="KW-0731">Sigma factor</keyword>
<evidence type="ECO:0000256" key="1">
    <source>
        <dbReference type="ARBA" id="ARBA00010641"/>
    </source>
</evidence>
<evidence type="ECO:0000259" key="6">
    <source>
        <dbReference type="Pfam" id="PF04542"/>
    </source>
</evidence>
<proteinExistence type="inferred from homology"/>
<dbReference type="InterPro" id="IPR039425">
    <property type="entry name" value="RNA_pol_sigma-70-like"/>
</dbReference>
<sequence length="182" mass="20125">MDTVTDMFTRNAYASASNSDLKNHFRNYRHQLVQFVMRYLGNHEDAEDVVQSVFVHALGGDDTANAPPILARSLFGAALALARDRMGARALEQGARPGDHVGGQPRRLQQDPFELIVREQLKARLEASLRAFPQSILDTFDLVVNGETSHVDAAAYLGVPLSTVQTHMACVVELMRDCTVEM</sequence>
<evidence type="ECO:0000313" key="7">
    <source>
        <dbReference type="EMBL" id="MYM98139.1"/>
    </source>
</evidence>
<reference evidence="7" key="1">
    <citation type="submission" date="2019-12" db="EMBL/GenBank/DDBJ databases">
        <title>Novel species isolated from a subtropical stream in China.</title>
        <authorList>
            <person name="Lu H."/>
        </authorList>
    </citation>
    <scope>NUCLEOTIDE SEQUENCE [LARGE SCALE GENOMIC DNA]</scope>
    <source>
        <strain evidence="7">FT81W</strain>
    </source>
</reference>
<evidence type="ECO:0000256" key="4">
    <source>
        <dbReference type="ARBA" id="ARBA00023125"/>
    </source>
</evidence>
<dbReference type="InterPro" id="IPR007627">
    <property type="entry name" value="RNA_pol_sigma70_r2"/>
</dbReference>
<comment type="caution">
    <text evidence="7">The sequence shown here is derived from an EMBL/GenBank/DDBJ whole genome shotgun (WGS) entry which is preliminary data.</text>
</comment>
<dbReference type="SUPFAM" id="SSF88659">
    <property type="entry name" value="Sigma3 and sigma4 domains of RNA polymerase sigma factors"/>
    <property type="match status" value="1"/>
</dbReference>
<name>A0A845H0A2_9BURK</name>
<dbReference type="Gene3D" id="1.10.1740.10">
    <property type="match status" value="1"/>
</dbReference>
<gene>
    <name evidence="7" type="ORF">GTP90_30265</name>
</gene>
<dbReference type="AlphaFoldDB" id="A0A845H0A2"/>
<comment type="similarity">
    <text evidence="1">Belongs to the sigma-70 factor family. ECF subfamily.</text>
</comment>
<dbReference type="EMBL" id="WWCX01000103">
    <property type="protein sequence ID" value="MYM98139.1"/>
    <property type="molecule type" value="Genomic_DNA"/>
</dbReference>
<dbReference type="GO" id="GO:0016987">
    <property type="term" value="F:sigma factor activity"/>
    <property type="evidence" value="ECO:0007669"/>
    <property type="project" value="UniProtKB-KW"/>
</dbReference>
<keyword evidence="4" id="KW-0238">DNA-binding</keyword>
<keyword evidence="2" id="KW-0805">Transcription regulation</keyword>
<dbReference type="GO" id="GO:0006352">
    <property type="term" value="P:DNA-templated transcription initiation"/>
    <property type="evidence" value="ECO:0007669"/>
    <property type="project" value="InterPro"/>
</dbReference>
<evidence type="ECO:0000313" key="8">
    <source>
        <dbReference type="Proteomes" id="UP000447355"/>
    </source>
</evidence>
<organism evidence="7 8">
    <name type="scientific">Duganella vulcania</name>
    <dbReference type="NCBI Taxonomy" id="2692166"/>
    <lineage>
        <taxon>Bacteria</taxon>
        <taxon>Pseudomonadati</taxon>
        <taxon>Pseudomonadota</taxon>
        <taxon>Betaproteobacteria</taxon>
        <taxon>Burkholderiales</taxon>
        <taxon>Oxalobacteraceae</taxon>
        <taxon>Telluria group</taxon>
        <taxon>Duganella</taxon>
    </lineage>
</organism>
<evidence type="ECO:0000256" key="5">
    <source>
        <dbReference type="ARBA" id="ARBA00023163"/>
    </source>
</evidence>
<protein>
    <recommendedName>
        <fullName evidence="6">RNA polymerase sigma-70 region 2 domain-containing protein</fullName>
    </recommendedName>
</protein>
<dbReference type="Proteomes" id="UP000447355">
    <property type="component" value="Unassembled WGS sequence"/>
</dbReference>